<keyword evidence="3 5" id="KW-0687">Ribonucleoprotein</keyword>
<dbReference type="GO" id="GO:1990904">
    <property type="term" value="C:ribonucleoprotein complex"/>
    <property type="evidence" value="ECO:0007669"/>
    <property type="project" value="UniProtKB-KW"/>
</dbReference>
<dbReference type="RefSeq" id="WP_207690032.1">
    <property type="nucleotide sequence ID" value="NZ_CP061799.1"/>
</dbReference>
<evidence type="ECO:0000256" key="4">
    <source>
        <dbReference type="ARBA" id="ARBA00035177"/>
    </source>
</evidence>
<reference evidence="7" key="1">
    <citation type="journal article" date="2021" name="Microb. Physiol.">
        <title>Proteogenomic Insights into the Physiology of Marine, Sulfate-Reducing, Filamentous Desulfonema limicola and Desulfonema magnum.</title>
        <authorList>
            <person name="Schnaars V."/>
            <person name="Wohlbrand L."/>
            <person name="Scheve S."/>
            <person name="Hinrichs C."/>
            <person name="Reinhardt R."/>
            <person name="Rabus R."/>
        </authorList>
    </citation>
    <scope>NUCLEOTIDE SEQUENCE</scope>
    <source>
        <strain evidence="7">5ac10</strain>
    </source>
</reference>
<dbReference type="Proteomes" id="UP000663720">
    <property type="component" value="Chromosome"/>
</dbReference>
<dbReference type="PANTHER" id="PTHR14503">
    <property type="entry name" value="MITOCHONDRIAL RIBOSOMAL PROTEIN 34 FAMILY MEMBER"/>
    <property type="match status" value="1"/>
</dbReference>
<dbReference type="PROSITE" id="PS00784">
    <property type="entry name" value="RIBOSOMAL_L34"/>
    <property type="match status" value="1"/>
</dbReference>
<protein>
    <recommendedName>
        <fullName evidence="4 5">Large ribosomal subunit protein bL34</fullName>
    </recommendedName>
</protein>
<dbReference type="GO" id="GO:0006412">
    <property type="term" value="P:translation"/>
    <property type="evidence" value="ECO:0007669"/>
    <property type="project" value="UniProtKB-UniRule"/>
</dbReference>
<dbReference type="Pfam" id="PF00468">
    <property type="entry name" value="Ribosomal_L34"/>
    <property type="match status" value="1"/>
</dbReference>
<evidence type="ECO:0000256" key="3">
    <source>
        <dbReference type="ARBA" id="ARBA00023274"/>
    </source>
</evidence>
<dbReference type="FunFam" id="1.10.287.3980:FF:000001">
    <property type="entry name" value="Mitochondrial ribosomal protein L34"/>
    <property type="match status" value="1"/>
</dbReference>
<evidence type="ECO:0000256" key="5">
    <source>
        <dbReference type="HAMAP-Rule" id="MF_00391"/>
    </source>
</evidence>
<dbReference type="GO" id="GO:0005840">
    <property type="term" value="C:ribosome"/>
    <property type="evidence" value="ECO:0007669"/>
    <property type="project" value="UniProtKB-KW"/>
</dbReference>
<evidence type="ECO:0000256" key="6">
    <source>
        <dbReference type="SAM" id="MobiDB-lite"/>
    </source>
</evidence>
<dbReference type="NCBIfam" id="TIGR01030">
    <property type="entry name" value="rpmH_bact"/>
    <property type="match status" value="1"/>
</dbReference>
<dbReference type="InterPro" id="IPR020939">
    <property type="entry name" value="Ribosomal_bL34_CS"/>
</dbReference>
<organism evidence="7 8">
    <name type="scientific">Desulfonema limicola</name>
    <dbReference type="NCBI Taxonomy" id="45656"/>
    <lineage>
        <taxon>Bacteria</taxon>
        <taxon>Pseudomonadati</taxon>
        <taxon>Thermodesulfobacteriota</taxon>
        <taxon>Desulfobacteria</taxon>
        <taxon>Desulfobacterales</taxon>
        <taxon>Desulfococcaceae</taxon>
        <taxon>Desulfonema</taxon>
    </lineage>
</organism>
<dbReference type="InterPro" id="IPR000271">
    <property type="entry name" value="Ribosomal_bL34"/>
</dbReference>
<dbReference type="PANTHER" id="PTHR14503:SF4">
    <property type="entry name" value="LARGE RIBOSOMAL SUBUNIT PROTEIN BL34M"/>
    <property type="match status" value="1"/>
</dbReference>
<evidence type="ECO:0000256" key="2">
    <source>
        <dbReference type="ARBA" id="ARBA00022980"/>
    </source>
</evidence>
<dbReference type="GO" id="GO:0003735">
    <property type="term" value="F:structural constituent of ribosome"/>
    <property type="evidence" value="ECO:0007669"/>
    <property type="project" value="InterPro"/>
</dbReference>
<accession>A0A975GEH9</accession>
<dbReference type="Gene3D" id="1.10.287.3980">
    <property type="match status" value="1"/>
</dbReference>
<dbReference type="EMBL" id="CP061799">
    <property type="protein sequence ID" value="QTA78135.1"/>
    <property type="molecule type" value="Genomic_DNA"/>
</dbReference>
<evidence type="ECO:0000256" key="1">
    <source>
        <dbReference type="ARBA" id="ARBA00010111"/>
    </source>
</evidence>
<dbReference type="KEGG" id="dli:dnl_03500"/>
<gene>
    <name evidence="7" type="primary">rmpH</name>
    <name evidence="5" type="synonym">rpmH</name>
    <name evidence="7" type="ORF">dnl_03500</name>
</gene>
<name>A0A975GEH9_9BACT</name>
<keyword evidence="2 5" id="KW-0689">Ribosomal protein</keyword>
<comment type="similarity">
    <text evidence="1 5">Belongs to the bacterial ribosomal protein bL34 family.</text>
</comment>
<dbReference type="AlphaFoldDB" id="A0A975GEH9"/>
<keyword evidence="8" id="KW-1185">Reference proteome</keyword>
<sequence>MKRTFQPSRLKRARNHGFLKRMSTKQGRRIINNRRAKGRKRLAL</sequence>
<evidence type="ECO:0000313" key="7">
    <source>
        <dbReference type="EMBL" id="QTA78135.1"/>
    </source>
</evidence>
<evidence type="ECO:0000313" key="8">
    <source>
        <dbReference type="Proteomes" id="UP000663720"/>
    </source>
</evidence>
<feature type="region of interest" description="Disordered" evidence="6">
    <location>
        <begin position="21"/>
        <end position="44"/>
    </location>
</feature>
<dbReference type="HAMAP" id="MF_00391">
    <property type="entry name" value="Ribosomal_bL34"/>
    <property type="match status" value="1"/>
</dbReference>
<proteinExistence type="inferred from homology"/>